<reference evidence="2 3" key="1">
    <citation type="submission" date="2015-09" db="EMBL/GenBank/DDBJ databases">
        <title>Host preference determinants of Valsa canker pathogens revealed by comparative genomics.</title>
        <authorList>
            <person name="Yin Z."/>
            <person name="Huang L."/>
        </authorList>
    </citation>
    <scope>NUCLEOTIDE SEQUENCE [LARGE SCALE GENOMIC DNA]</scope>
    <source>
        <strain evidence="2 3">YSFL</strain>
    </source>
</reference>
<dbReference type="OrthoDB" id="5238683at2759"/>
<protein>
    <submittedName>
        <fullName evidence="2">Uncharacterized protein</fullName>
    </submittedName>
</protein>
<feature type="compositionally biased region" description="Polar residues" evidence="1">
    <location>
        <begin position="128"/>
        <end position="137"/>
    </location>
</feature>
<sequence>MASSEAKQAKSLQSKMEAHLLELEKLGALDAEMADEIRNIVAEGIAEKFEERYRAFPSERKGVQIRRDMVPAACTLKKRFDAHAKAIMEHSLPAPIAMARTYGNVQPPVQSRETRSRQATAAPERASSKVQQTPQSPRSRKPDAAPERKAPSGGKSAPTHKSAPASQRASSSSSRTTASSDKVHQHWRGGLTSNTHQTWNEIYENPYAVMNNLPSFGGPDKTQNNATPKVTDASLDGASPTKATATSVEVDVHGKKDAAITLSNDKNGGTTIKIEEHGTDSSKPTVDFGGDLIWLGD</sequence>
<evidence type="ECO:0000313" key="3">
    <source>
        <dbReference type="Proteomes" id="UP000284375"/>
    </source>
</evidence>
<feature type="compositionally biased region" description="Basic and acidic residues" evidence="1">
    <location>
        <begin position="140"/>
        <end position="150"/>
    </location>
</feature>
<evidence type="ECO:0000313" key="2">
    <source>
        <dbReference type="EMBL" id="ROV88074.1"/>
    </source>
</evidence>
<keyword evidence="3" id="KW-1185">Reference proteome</keyword>
<feature type="region of interest" description="Disordered" evidence="1">
    <location>
        <begin position="214"/>
        <end position="241"/>
    </location>
</feature>
<feature type="compositionally biased region" description="Low complexity" evidence="1">
    <location>
        <begin position="162"/>
        <end position="180"/>
    </location>
</feature>
<name>A0A423VB14_CYTCH</name>
<dbReference type="Proteomes" id="UP000284375">
    <property type="component" value="Unassembled WGS sequence"/>
</dbReference>
<proteinExistence type="predicted"/>
<dbReference type="EMBL" id="LJZO01000071">
    <property type="protein sequence ID" value="ROV88074.1"/>
    <property type="molecule type" value="Genomic_DNA"/>
</dbReference>
<comment type="caution">
    <text evidence="2">The sequence shown here is derived from an EMBL/GenBank/DDBJ whole genome shotgun (WGS) entry which is preliminary data.</text>
</comment>
<gene>
    <name evidence="2" type="ORF">VSDG_09356</name>
</gene>
<feature type="region of interest" description="Disordered" evidence="1">
    <location>
        <begin position="107"/>
        <end position="192"/>
    </location>
</feature>
<evidence type="ECO:0000256" key="1">
    <source>
        <dbReference type="SAM" id="MobiDB-lite"/>
    </source>
</evidence>
<organism evidence="2 3">
    <name type="scientific">Cytospora chrysosperma</name>
    <name type="common">Cytospora canker fungus</name>
    <name type="synonym">Sphaeria chrysosperma</name>
    <dbReference type="NCBI Taxonomy" id="252740"/>
    <lineage>
        <taxon>Eukaryota</taxon>
        <taxon>Fungi</taxon>
        <taxon>Dikarya</taxon>
        <taxon>Ascomycota</taxon>
        <taxon>Pezizomycotina</taxon>
        <taxon>Sordariomycetes</taxon>
        <taxon>Sordariomycetidae</taxon>
        <taxon>Diaporthales</taxon>
        <taxon>Cytosporaceae</taxon>
        <taxon>Cytospora</taxon>
    </lineage>
</organism>
<dbReference type="AlphaFoldDB" id="A0A423VB14"/>
<accession>A0A423VB14</accession>